<organism evidence="4">
    <name type="scientific">hydrothermal vent metagenome</name>
    <dbReference type="NCBI Taxonomy" id="652676"/>
    <lineage>
        <taxon>unclassified sequences</taxon>
        <taxon>metagenomes</taxon>
        <taxon>ecological metagenomes</taxon>
    </lineage>
</organism>
<dbReference type="EC" id="2.7.7.7" evidence="4"/>
<dbReference type="EMBL" id="FPHU01000023">
    <property type="protein sequence ID" value="SFV79948.1"/>
    <property type="molecule type" value="Genomic_DNA"/>
</dbReference>
<dbReference type="InterPro" id="IPR048472">
    <property type="entry name" value="DNA_pol_IIIA_C"/>
</dbReference>
<dbReference type="Pfam" id="PF20914">
    <property type="entry name" value="DNA_pol_IIIA_C"/>
    <property type="match status" value="1"/>
</dbReference>
<evidence type="ECO:0000313" key="4">
    <source>
        <dbReference type="EMBL" id="SFV79948.1"/>
    </source>
</evidence>
<keyword evidence="4" id="KW-0808">Transferase</keyword>
<name>A0A1W1DFG3_9ZZZZ</name>
<dbReference type="InterPro" id="IPR004365">
    <property type="entry name" value="NA-bd_OB_tRNA"/>
</dbReference>
<evidence type="ECO:0000259" key="2">
    <source>
        <dbReference type="Pfam" id="PF14579"/>
    </source>
</evidence>
<gene>
    <name evidence="4" type="ORF">MNB_SUP05-13-322</name>
</gene>
<dbReference type="GO" id="GO:0008408">
    <property type="term" value="F:3'-5' exonuclease activity"/>
    <property type="evidence" value="ECO:0007669"/>
    <property type="project" value="InterPro"/>
</dbReference>
<evidence type="ECO:0000259" key="1">
    <source>
        <dbReference type="Pfam" id="PF01336"/>
    </source>
</evidence>
<dbReference type="InterPro" id="IPR029460">
    <property type="entry name" value="DNAPol_HHH"/>
</dbReference>
<feature type="domain" description="DNA polymerase helix-hairpin-helix motif" evidence="2">
    <location>
        <begin position="27"/>
        <end position="116"/>
    </location>
</feature>
<dbReference type="Pfam" id="PF01336">
    <property type="entry name" value="tRNA_anti-codon"/>
    <property type="match status" value="1"/>
</dbReference>
<dbReference type="PANTHER" id="PTHR32294:SF0">
    <property type="entry name" value="DNA POLYMERASE III SUBUNIT ALPHA"/>
    <property type="match status" value="1"/>
</dbReference>
<dbReference type="GO" id="GO:0003887">
    <property type="term" value="F:DNA-directed DNA polymerase activity"/>
    <property type="evidence" value="ECO:0007669"/>
    <property type="project" value="UniProtKB-EC"/>
</dbReference>
<dbReference type="GO" id="GO:0003676">
    <property type="term" value="F:nucleic acid binding"/>
    <property type="evidence" value="ECO:0007669"/>
    <property type="project" value="InterPro"/>
</dbReference>
<dbReference type="PANTHER" id="PTHR32294">
    <property type="entry name" value="DNA POLYMERASE III SUBUNIT ALPHA"/>
    <property type="match status" value="1"/>
</dbReference>
<dbReference type="CDD" id="cd04485">
    <property type="entry name" value="DnaE_OBF"/>
    <property type="match status" value="1"/>
</dbReference>
<dbReference type="Gene3D" id="1.10.150.870">
    <property type="match status" value="1"/>
</dbReference>
<keyword evidence="4" id="KW-0548">Nucleotidyltransferase</keyword>
<dbReference type="InterPro" id="IPR004805">
    <property type="entry name" value="DnaE2/DnaE/PolC"/>
</dbReference>
<dbReference type="Pfam" id="PF14579">
    <property type="entry name" value="HHH_6"/>
    <property type="match status" value="1"/>
</dbReference>
<feature type="domain" description="OB" evidence="1">
    <location>
        <begin position="209"/>
        <end position="285"/>
    </location>
</feature>
<accession>A0A1W1DFG3</accession>
<feature type="domain" description="DNA polymerase III subunit alpha C-terminal" evidence="3">
    <location>
        <begin position="313"/>
        <end position="362"/>
    </location>
</feature>
<sequence>MASVLSGMMDDTDRIAFTVSEVQAMGLIVTGPSIDESSYEFSIQDDKTITYGLGAIKGVGEALVEALVVERKANGNYQDLFDFCARIERKSLNQRAIKALIYSGALDGFGIDRASLIKTYPNAVRQAEQRQNDLSSGQSGLFTDAQVYSEYEAHYLSCPSFSFKETLQFEKGVMGYYFYNHPTDEYKDDLKHIAATLPKDLVFRNNKEVRILALISELRYRATRSGGQMALITIEDGSRLLNAVVFSKVLGSVSDKLIADTVVVISGKVNKDFRDQWQVVIDKIEGIDEVKMKYARSFEISLSDKHQPLFAKLSDVLKQNQGQCPVKLCYQVNDSKGEVLLTKDYFVIPNQQLIDTVDTLLGDRVSKINYC</sequence>
<dbReference type="GO" id="GO:0006260">
    <property type="term" value="P:DNA replication"/>
    <property type="evidence" value="ECO:0007669"/>
    <property type="project" value="InterPro"/>
</dbReference>
<protein>
    <submittedName>
        <fullName evidence="4">DNA polymerase III alpha subunit</fullName>
        <ecNumber evidence="4">2.7.7.7</ecNumber>
    </submittedName>
</protein>
<evidence type="ECO:0000259" key="3">
    <source>
        <dbReference type="Pfam" id="PF20914"/>
    </source>
</evidence>
<dbReference type="AlphaFoldDB" id="A0A1W1DFG3"/>
<reference evidence="4" key="1">
    <citation type="submission" date="2016-10" db="EMBL/GenBank/DDBJ databases">
        <authorList>
            <person name="de Groot N.N."/>
        </authorList>
    </citation>
    <scope>NUCLEOTIDE SEQUENCE</scope>
</reference>
<proteinExistence type="predicted"/>